<dbReference type="Proteomes" id="UP000251545">
    <property type="component" value="Unassembled WGS sequence"/>
</dbReference>
<reference evidence="1 2" key="1">
    <citation type="submission" date="2018-02" db="EMBL/GenBank/DDBJ databases">
        <title>Genomic Encyclopedia of Archaeal and Bacterial Type Strains, Phase II (KMG-II): from individual species to whole genera.</title>
        <authorList>
            <person name="Goeker M."/>
        </authorList>
    </citation>
    <scope>NUCLEOTIDE SEQUENCE [LARGE SCALE GENOMIC DNA]</scope>
    <source>
        <strain evidence="1 2">DSM 21165</strain>
    </source>
</reference>
<accession>A0A362X0I7</accession>
<evidence type="ECO:0000313" key="2">
    <source>
        <dbReference type="Proteomes" id="UP000251545"/>
    </source>
</evidence>
<dbReference type="EMBL" id="PVEO01000004">
    <property type="protein sequence ID" value="PQV48855.1"/>
    <property type="molecule type" value="Genomic_DNA"/>
</dbReference>
<protein>
    <submittedName>
        <fullName evidence="1">Uncharacterized protein</fullName>
    </submittedName>
</protein>
<organism evidence="1 2">
    <name type="scientific">Jejuia pallidilutea</name>
    <dbReference type="NCBI Taxonomy" id="504487"/>
    <lineage>
        <taxon>Bacteria</taxon>
        <taxon>Pseudomonadati</taxon>
        <taxon>Bacteroidota</taxon>
        <taxon>Flavobacteriia</taxon>
        <taxon>Flavobacteriales</taxon>
        <taxon>Flavobacteriaceae</taxon>
        <taxon>Jejuia</taxon>
    </lineage>
</organism>
<gene>
    <name evidence="1" type="ORF">CLV33_10460</name>
</gene>
<comment type="caution">
    <text evidence="1">The sequence shown here is derived from an EMBL/GenBank/DDBJ whole genome shotgun (WGS) entry which is preliminary data.</text>
</comment>
<sequence>MQEEFTSVNWLTSLVDQFMILFCYNQNASHKFHSLTFKKYLIKHTKH</sequence>
<evidence type="ECO:0000313" key="1">
    <source>
        <dbReference type="EMBL" id="PQV48855.1"/>
    </source>
</evidence>
<name>A0A362X0I7_9FLAO</name>
<proteinExistence type="predicted"/>
<dbReference type="AlphaFoldDB" id="A0A362X0I7"/>